<gene>
    <name evidence="9" type="primary">rho</name>
    <name evidence="14" type="ordered locus">Trad_2315</name>
</gene>
<dbReference type="CDD" id="cd01128">
    <property type="entry name" value="rho_factor_C"/>
    <property type="match status" value="1"/>
</dbReference>
<dbReference type="Gene3D" id="3.40.50.300">
    <property type="entry name" value="P-loop containing nucleotide triphosphate hydrolases"/>
    <property type="match status" value="1"/>
</dbReference>
<dbReference type="HAMAP" id="MF_01884">
    <property type="entry name" value="Rho"/>
    <property type="match status" value="1"/>
</dbReference>
<dbReference type="GO" id="GO:0005524">
    <property type="term" value="F:ATP binding"/>
    <property type="evidence" value="ECO:0007669"/>
    <property type="project" value="UniProtKB-UniRule"/>
</dbReference>
<evidence type="ECO:0000256" key="4">
    <source>
        <dbReference type="ARBA" id="ARBA00022806"/>
    </source>
</evidence>
<keyword evidence="8 9" id="KW-0804">Transcription</keyword>
<dbReference type="Pfam" id="PF07498">
    <property type="entry name" value="Rho_N"/>
    <property type="match status" value="1"/>
</dbReference>
<evidence type="ECO:0000256" key="12">
    <source>
        <dbReference type="SAM" id="MobiDB-lite"/>
    </source>
</evidence>
<comment type="caution">
    <text evidence="9">Lacks conserved residue(s) required for the propagation of feature annotation.</text>
</comment>
<dbReference type="EC" id="3.6.4.-" evidence="9 10"/>
<evidence type="ECO:0000256" key="11">
    <source>
        <dbReference type="PROSITE-ProRule" id="PRU01203"/>
    </source>
</evidence>
<evidence type="ECO:0000256" key="5">
    <source>
        <dbReference type="ARBA" id="ARBA00022840"/>
    </source>
</evidence>
<dbReference type="InterPro" id="IPR027417">
    <property type="entry name" value="P-loop_NTPase"/>
</dbReference>
<evidence type="ECO:0000259" key="13">
    <source>
        <dbReference type="PROSITE" id="PS51856"/>
    </source>
</evidence>
<evidence type="ECO:0000256" key="8">
    <source>
        <dbReference type="ARBA" id="ARBA00023163"/>
    </source>
</evidence>
<dbReference type="SUPFAM" id="SSF68912">
    <property type="entry name" value="Rho N-terminal domain-like"/>
    <property type="match status" value="1"/>
</dbReference>
<proteinExistence type="inferred from homology"/>
<dbReference type="InterPro" id="IPR004665">
    <property type="entry name" value="Term_rho"/>
</dbReference>
<dbReference type="Proteomes" id="UP000000379">
    <property type="component" value="Chromosome"/>
</dbReference>
<evidence type="ECO:0000313" key="14">
    <source>
        <dbReference type="EMBL" id="ADI15425.1"/>
    </source>
</evidence>
<feature type="binding site" evidence="9">
    <location>
        <position position="336"/>
    </location>
    <ligand>
        <name>ATP</name>
        <dbReference type="ChEBI" id="CHEBI:30616"/>
    </ligand>
</feature>
<dbReference type="SMART" id="SM00357">
    <property type="entry name" value="CSP"/>
    <property type="match status" value="1"/>
</dbReference>
<dbReference type="NCBIfam" id="NF006886">
    <property type="entry name" value="PRK09376.1"/>
    <property type="match status" value="1"/>
</dbReference>
<dbReference type="InterPro" id="IPR036269">
    <property type="entry name" value="Rho_N_sf"/>
</dbReference>
<accession>D7CSK5</accession>
<organism evidence="14 15">
    <name type="scientific">Truepera radiovictrix (strain DSM 17093 / CIP 108686 / LMG 22925 / RQ-24)</name>
    <dbReference type="NCBI Taxonomy" id="649638"/>
    <lineage>
        <taxon>Bacteria</taxon>
        <taxon>Thermotogati</taxon>
        <taxon>Deinococcota</taxon>
        <taxon>Deinococci</taxon>
        <taxon>Trueperales</taxon>
        <taxon>Trueperaceae</taxon>
        <taxon>Truepera</taxon>
    </lineage>
</organism>
<feature type="domain" description="Rho RNA-BD" evidence="13">
    <location>
        <begin position="177"/>
        <end position="250"/>
    </location>
</feature>
<keyword evidence="5 9" id="KW-0067">ATP-binding</keyword>
<dbReference type="PANTHER" id="PTHR46425">
    <property type="entry name" value="TRANSCRIPTION TERMINATION FACTOR RHO"/>
    <property type="match status" value="1"/>
</dbReference>
<evidence type="ECO:0000256" key="1">
    <source>
        <dbReference type="ARBA" id="ARBA00022472"/>
    </source>
</evidence>
<evidence type="ECO:0000256" key="9">
    <source>
        <dbReference type="HAMAP-Rule" id="MF_01884"/>
    </source>
</evidence>
<keyword evidence="6 9" id="KW-0694">RNA-binding</keyword>
<evidence type="ECO:0000256" key="3">
    <source>
        <dbReference type="ARBA" id="ARBA00022801"/>
    </source>
</evidence>
<evidence type="ECO:0000256" key="10">
    <source>
        <dbReference type="NCBIfam" id="TIGR00767"/>
    </source>
</evidence>
<dbReference type="InterPro" id="IPR041703">
    <property type="entry name" value="Rho_factor_ATP-bd"/>
</dbReference>
<keyword evidence="7 9" id="KW-0805">Transcription regulation</keyword>
<feature type="binding site" evidence="9">
    <location>
        <begin position="293"/>
        <end position="298"/>
    </location>
    <ligand>
        <name>ATP</name>
        <dbReference type="ChEBI" id="CHEBI:30616"/>
    </ligand>
</feature>
<evidence type="ECO:0000256" key="2">
    <source>
        <dbReference type="ARBA" id="ARBA00022741"/>
    </source>
</evidence>
<keyword evidence="2 9" id="KW-0547">Nucleotide-binding</keyword>
<dbReference type="eggNOG" id="COG1158">
    <property type="taxonomic scope" value="Bacteria"/>
</dbReference>
<dbReference type="InterPro" id="IPR012340">
    <property type="entry name" value="NA-bd_OB-fold"/>
</dbReference>
<protein>
    <recommendedName>
        <fullName evidence="9 10">Transcription termination factor Rho</fullName>
        <ecNumber evidence="9 10">3.6.4.-</ecNumber>
    </recommendedName>
    <alternativeName>
        <fullName evidence="9">ATP-dependent helicase Rho</fullName>
    </alternativeName>
</protein>
<feature type="binding site" evidence="9">
    <location>
        <begin position="305"/>
        <end position="310"/>
    </location>
    <ligand>
        <name>ATP</name>
        <dbReference type="ChEBI" id="CHEBI:30616"/>
    </ligand>
</feature>
<dbReference type="Pfam" id="PF07497">
    <property type="entry name" value="Rho_RNA_bind"/>
    <property type="match status" value="1"/>
</dbReference>
<dbReference type="InterPro" id="IPR011112">
    <property type="entry name" value="Rho-like_N"/>
</dbReference>
<dbReference type="HOGENOM" id="CLU_016377_4_0_0"/>
<reference evidence="15" key="1">
    <citation type="submission" date="2010-05" db="EMBL/GenBank/DDBJ databases">
        <title>The complete genome of Truepera radiovictris DSM 17093.</title>
        <authorList>
            <consortium name="US DOE Joint Genome Institute (JGI-PGF)"/>
            <person name="Lucas S."/>
            <person name="Copeland A."/>
            <person name="Lapidus A."/>
            <person name="Glavina del Rio T."/>
            <person name="Dalin E."/>
            <person name="Tice H."/>
            <person name="Bruce D."/>
            <person name="Goodwin L."/>
            <person name="Pitluck S."/>
            <person name="Kyrpides N."/>
            <person name="Mavromatis K."/>
            <person name="Ovchinnikova G."/>
            <person name="Munk A.C."/>
            <person name="Detter J.C."/>
            <person name="Han C."/>
            <person name="Tapia R."/>
            <person name="Land M."/>
            <person name="Hauser L."/>
            <person name="Markowitz V."/>
            <person name="Cheng J.-F."/>
            <person name="Hugenholtz P."/>
            <person name="Woyke T."/>
            <person name="Wu D."/>
            <person name="Tindall B."/>
            <person name="Pomrenke H.G."/>
            <person name="Brambilla E."/>
            <person name="Klenk H.-P."/>
            <person name="Eisen J.A."/>
        </authorList>
    </citation>
    <scope>NUCLEOTIDE SEQUENCE [LARGE SCALE GENOMIC DNA]</scope>
    <source>
        <strain evidence="15">DSM 17093 / CIP 108686 / LMG 22925 / RQ-24</strain>
    </source>
</reference>
<dbReference type="GO" id="GO:0016787">
    <property type="term" value="F:hydrolase activity"/>
    <property type="evidence" value="ECO:0007669"/>
    <property type="project" value="UniProtKB-KW"/>
</dbReference>
<keyword evidence="15" id="KW-1185">Reference proteome</keyword>
<feature type="compositionally biased region" description="Low complexity" evidence="12">
    <location>
        <begin position="62"/>
        <end position="79"/>
    </location>
</feature>
<comment type="function">
    <text evidence="9">Facilitates transcription termination by a mechanism that involves Rho binding to the nascent RNA, activation of Rho's RNA-dependent ATPase activity, and release of the mRNA from the DNA template.</text>
</comment>
<dbReference type="AlphaFoldDB" id="D7CSK5"/>
<dbReference type="SMART" id="SM00382">
    <property type="entry name" value="AAA"/>
    <property type="match status" value="1"/>
</dbReference>
<evidence type="ECO:0000256" key="7">
    <source>
        <dbReference type="ARBA" id="ARBA00023015"/>
    </source>
</evidence>
<dbReference type="GO" id="GO:0006353">
    <property type="term" value="P:DNA-templated transcription termination"/>
    <property type="evidence" value="ECO:0007669"/>
    <property type="project" value="UniProtKB-UniRule"/>
</dbReference>
<feature type="compositionally biased region" description="Basic residues" evidence="12">
    <location>
        <begin position="22"/>
        <end position="35"/>
    </location>
</feature>
<reference evidence="14 15" key="2">
    <citation type="journal article" date="2011" name="Stand. Genomic Sci.">
        <title>Complete genome sequence of Truepera radiovictrix type strain (RQ-24).</title>
        <authorList>
            <person name="Ivanova N."/>
            <person name="Rohde C."/>
            <person name="Munk C."/>
            <person name="Nolan M."/>
            <person name="Lucas S."/>
            <person name="Del Rio T.G."/>
            <person name="Tice H."/>
            <person name="Deshpande S."/>
            <person name="Cheng J.F."/>
            <person name="Tapia R."/>
            <person name="Han C."/>
            <person name="Goodwin L."/>
            <person name="Pitluck S."/>
            <person name="Liolios K."/>
            <person name="Mavromatis K."/>
            <person name="Mikhailova N."/>
            <person name="Pati A."/>
            <person name="Chen A."/>
            <person name="Palaniappan K."/>
            <person name="Land M."/>
            <person name="Hauser L."/>
            <person name="Chang Y.J."/>
            <person name="Jeffries C.D."/>
            <person name="Brambilla E."/>
            <person name="Rohde M."/>
            <person name="Goker M."/>
            <person name="Tindall B.J."/>
            <person name="Woyke T."/>
            <person name="Bristow J."/>
            <person name="Eisen J.A."/>
            <person name="Markowitz V."/>
            <person name="Hugenholtz P."/>
            <person name="Kyrpides N.C."/>
            <person name="Klenk H.P."/>
            <person name="Lapidus A."/>
        </authorList>
    </citation>
    <scope>NUCLEOTIDE SEQUENCE [LARGE SCALE GENOMIC DNA]</scope>
    <source>
        <strain evidence="15">DSM 17093 / CIP 108686 / LMG 22925 / RQ-24</strain>
    </source>
</reference>
<sequence length="544" mass="59714">MTQAKADPEVLVAPEAEAAEKPKRRGRPKGSGRKAKAADTPSLDVETDAPGETDASPAAELGPDAPATDDAQTASSAGDATEEAPREGLKRRGRRASRALAADDEDETASAEENAARRPRGTRSARRPSLNYRDLQSKILPELHLLAKEVGLSDYRQMGKDELSVAILERAAEAEGLKLVQGYLEISSDGYGFLQESLLQNNTRSVIVSAGLIKQFKLRTGDFILGKARRPRDNERYGTLIRVEAVNGVDPFQAAKRPRFDDLIPTFPERRIRLETTQNEVAARVIDLLAPIGRGQRGLIVAPPKAGKTTLLKKIANSVVQNEPDIKVIVLLVDERPEEVTDFRESVTGVEVIASTFDEPPTNHIRVAEFVHERSRRIVEEGGHVMILLDSITRLARANNLVTPPTGRTLSGGLDSSALHWPKRFLGAARNIRGGGSLSIMATALVETGSRMDDVIFEEFKGTGNMELHLSRRLEERRIFPAIDILKSSTRREDLLLSEDVLAKMWLLRKVISDMDPAEAMDMLLSRLSRTKNNAEFLSTLGHG</sequence>
<dbReference type="KEGG" id="tra:Trad_2315"/>
<dbReference type="InterPro" id="IPR011113">
    <property type="entry name" value="Rho_RNA-bd"/>
</dbReference>
<dbReference type="SUPFAM" id="SSF52540">
    <property type="entry name" value="P-loop containing nucleoside triphosphate hydrolases"/>
    <property type="match status" value="1"/>
</dbReference>
<feature type="region of interest" description="Disordered" evidence="12">
    <location>
        <begin position="1"/>
        <end position="130"/>
    </location>
</feature>
<dbReference type="STRING" id="649638.Trad_2315"/>
<name>D7CSK5_TRURR</name>
<dbReference type="Pfam" id="PF00006">
    <property type="entry name" value="ATP-synt_ab"/>
    <property type="match status" value="1"/>
</dbReference>
<dbReference type="GO" id="GO:0004386">
    <property type="term" value="F:helicase activity"/>
    <property type="evidence" value="ECO:0007669"/>
    <property type="project" value="UniProtKB-UniRule"/>
</dbReference>
<dbReference type="EMBL" id="CP002049">
    <property type="protein sequence ID" value="ADI15425.1"/>
    <property type="molecule type" value="Genomic_DNA"/>
</dbReference>
<comment type="similarity">
    <text evidence="9 11">Belongs to the Rho family.</text>
</comment>
<feature type="compositionally biased region" description="Basic residues" evidence="12">
    <location>
        <begin position="117"/>
        <end position="126"/>
    </location>
</feature>
<comment type="subunit">
    <text evidence="9">Homohexamer. The homohexamer assembles into an open ring structure.</text>
</comment>
<dbReference type="PANTHER" id="PTHR46425:SF1">
    <property type="entry name" value="TRANSCRIPTION TERMINATION FACTOR RHO"/>
    <property type="match status" value="1"/>
</dbReference>
<dbReference type="Gene3D" id="2.40.50.140">
    <property type="entry name" value="Nucleic acid-binding proteins"/>
    <property type="match status" value="1"/>
</dbReference>
<dbReference type="NCBIfam" id="TIGR00767">
    <property type="entry name" value="rho"/>
    <property type="match status" value="1"/>
</dbReference>
<dbReference type="PROSITE" id="PS51856">
    <property type="entry name" value="RHO_RNA_BD"/>
    <property type="match status" value="1"/>
</dbReference>
<dbReference type="InterPro" id="IPR003593">
    <property type="entry name" value="AAA+_ATPase"/>
</dbReference>
<dbReference type="GO" id="GO:0008186">
    <property type="term" value="F:ATP-dependent activity, acting on RNA"/>
    <property type="evidence" value="ECO:0007669"/>
    <property type="project" value="UniProtKB-UniRule"/>
</dbReference>
<dbReference type="InterPro" id="IPR000194">
    <property type="entry name" value="ATPase_F1/V1/A1_a/bsu_nucl-bd"/>
</dbReference>
<keyword evidence="3 9" id="KW-0378">Hydrolase</keyword>
<keyword evidence="4 9" id="KW-0347">Helicase</keyword>
<dbReference type="SUPFAM" id="SSF50249">
    <property type="entry name" value="Nucleic acid-binding proteins"/>
    <property type="match status" value="1"/>
</dbReference>
<dbReference type="SMART" id="SM00959">
    <property type="entry name" value="Rho_N"/>
    <property type="match status" value="1"/>
</dbReference>
<dbReference type="GO" id="GO:0003723">
    <property type="term" value="F:RNA binding"/>
    <property type="evidence" value="ECO:0007669"/>
    <property type="project" value="UniProtKB-UniRule"/>
</dbReference>
<keyword evidence="1 9" id="KW-0806">Transcription termination</keyword>
<dbReference type="InterPro" id="IPR011129">
    <property type="entry name" value="CSD"/>
</dbReference>
<evidence type="ECO:0000313" key="15">
    <source>
        <dbReference type="Proteomes" id="UP000000379"/>
    </source>
</evidence>
<evidence type="ECO:0000256" key="6">
    <source>
        <dbReference type="ARBA" id="ARBA00022884"/>
    </source>
</evidence>